<dbReference type="GeneID" id="91004949"/>
<evidence type="ECO:0000313" key="1">
    <source>
        <dbReference type="EMBL" id="PTW49384.1"/>
    </source>
</evidence>
<dbReference type="EMBL" id="QAYE01000001">
    <property type="protein sequence ID" value="PTW49384.1"/>
    <property type="molecule type" value="Genomic_DNA"/>
</dbReference>
<sequence length="110" mass="12077">MAAGMANTKSNTGTVEVDGTRYDWHLQREPQHTDAEGWKGMTISLLQDDAKREALLEFPAPKRLLKGLPRGRLQIDDATIARGVRAALAAGWEPMSRGKPMVFTVDSEGN</sequence>
<reference evidence="1 2" key="1">
    <citation type="submission" date="2018-04" db="EMBL/GenBank/DDBJ databases">
        <title>Genomic Encyclopedia of Type Strains, Phase III (KMG-III): the genomes of soil and plant-associated and newly described type strains.</title>
        <authorList>
            <person name="Whitman W."/>
        </authorList>
    </citation>
    <scope>NUCLEOTIDE SEQUENCE [LARGE SCALE GENOMIC DNA]</scope>
    <source>
        <strain evidence="1 2">MA-olki</strain>
    </source>
</reference>
<dbReference type="AlphaFoldDB" id="A0A2T5UD40"/>
<organism evidence="1 2">
    <name type="scientific">Sphingomonas faeni</name>
    <dbReference type="NCBI Taxonomy" id="185950"/>
    <lineage>
        <taxon>Bacteria</taxon>
        <taxon>Pseudomonadati</taxon>
        <taxon>Pseudomonadota</taxon>
        <taxon>Alphaproteobacteria</taxon>
        <taxon>Sphingomonadales</taxon>
        <taxon>Sphingomonadaceae</taxon>
        <taxon>Sphingomonas</taxon>
    </lineage>
</organism>
<proteinExistence type="predicted"/>
<accession>A0A2T5UD40</accession>
<dbReference type="OrthoDB" id="7449482at2"/>
<gene>
    <name evidence="1" type="ORF">C8J25_101893</name>
</gene>
<name>A0A2T5UD40_9SPHN</name>
<evidence type="ECO:0000313" key="2">
    <source>
        <dbReference type="Proteomes" id="UP000244013"/>
    </source>
</evidence>
<dbReference type="Proteomes" id="UP000244013">
    <property type="component" value="Unassembled WGS sequence"/>
</dbReference>
<protein>
    <submittedName>
        <fullName evidence="1">Uncharacterized protein</fullName>
    </submittedName>
</protein>
<comment type="caution">
    <text evidence="1">The sequence shown here is derived from an EMBL/GenBank/DDBJ whole genome shotgun (WGS) entry which is preliminary data.</text>
</comment>
<dbReference type="RefSeq" id="WP_107952368.1">
    <property type="nucleotide sequence ID" value="NZ_QAYE01000001.1"/>
</dbReference>